<keyword evidence="3" id="KW-1185">Reference proteome</keyword>
<gene>
    <name evidence="2" type="ORF">Tcan_05457</name>
</gene>
<sequence>MATQGIHDKEVEAGAEMSSETEKNLSDDQIINKLADQLLIYINVASGVSKLTSDTMCKKTDGRPMARLPGVDVCVFVAHASSKAKVYTGPMLFNRFNLMTKVPAQGEYIINEAYIMQCNTRHILDVATCKFDFLDRKLVSCTT</sequence>
<evidence type="ECO:0000313" key="2">
    <source>
        <dbReference type="EMBL" id="KHN78594.1"/>
    </source>
</evidence>
<comment type="caution">
    <text evidence="2">The sequence shown here is derived from an EMBL/GenBank/DDBJ whole genome shotgun (WGS) entry which is preliminary data.</text>
</comment>
<name>A0A0B2VAV1_TOXCA</name>
<reference evidence="2 3" key="1">
    <citation type="submission" date="2014-11" db="EMBL/GenBank/DDBJ databases">
        <title>Genetic blueprint of the zoonotic pathogen Toxocara canis.</title>
        <authorList>
            <person name="Zhu X.-Q."/>
            <person name="Korhonen P.K."/>
            <person name="Cai H."/>
            <person name="Young N.D."/>
            <person name="Nejsum P."/>
            <person name="von Samson-Himmelstjerna G."/>
            <person name="Boag P.R."/>
            <person name="Tan P."/>
            <person name="Li Q."/>
            <person name="Min J."/>
            <person name="Yang Y."/>
            <person name="Wang X."/>
            <person name="Fang X."/>
            <person name="Hall R.S."/>
            <person name="Hofmann A."/>
            <person name="Sternberg P.W."/>
            <person name="Jex A.R."/>
            <person name="Gasser R.B."/>
        </authorList>
    </citation>
    <scope>NUCLEOTIDE SEQUENCE [LARGE SCALE GENOMIC DNA]</scope>
    <source>
        <strain evidence="2">PN_DK_2014</strain>
    </source>
</reference>
<dbReference type="AlphaFoldDB" id="A0A0B2VAV1"/>
<proteinExistence type="predicted"/>
<dbReference type="Proteomes" id="UP000031036">
    <property type="component" value="Unassembled WGS sequence"/>
</dbReference>
<evidence type="ECO:0000313" key="3">
    <source>
        <dbReference type="Proteomes" id="UP000031036"/>
    </source>
</evidence>
<dbReference type="EMBL" id="JPKZ01002078">
    <property type="protein sequence ID" value="KHN78594.1"/>
    <property type="molecule type" value="Genomic_DNA"/>
</dbReference>
<evidence type="ECO:0000256" key="1">
    <source>
        <dbReference type="SAM" id="MobiDB-lite"/>
    </source>
</evidence>
<organism evidence="2 3">
    <name type="scientific">Toxocara canis</name>
    <name type="common">Canine roundworm</name>
    <dbReference type="NCBI Taxonomy" id="6265"/>
    <lineage>
        <taxon>Eukaryota</taxon>
        <taxon>Metazoa</taxon>
        <taxon>Ecdysozoa</taxon>
        <taxon>Nematoda</taxon>
        <taxon>Chromadorea</taxon>
        <taxon>Rhabditida</taxon>
        <taxon>Spirurina</taxon>
        <taxon>Ascaridomorpha</taxon>
        <taxon>Ascaridoidea</taxon>
        <taxon>Toxocaridae</taxon>
        <taxon>Toxocara</taxon>
    </lineage>
</organism>
<feature type="compositionally biased region" description="Basic and acidic residues" evidence="1">
    <location>
        <begin position="1"/>
        <end position="12"/>
    </location>
</feature>
<dbReference type="OrthoDB" id="5806945at2759"/>
<protein>
    <submittedName>
        <fullName evidence="2">Uncharacterized protein</fullName>
    </submittedName>
</protein>
<feature type="region of interest" description="Disordered" evidence="1">
    <location>
        <begin position="1"/>
        <end position="22"/>
    </location>
</feature>
<accession>A0A0B2VAV1</accession>